<accession>A0ABR2HHY6</accession>
<gene>
    <name evidence="2" type="ORF">M9Y10_019678</name>
</gene>
<dbReference type="SMART" id="SM00324">
    <property type="entry name" value="RhoGAP"/>
    <property type="match status" value="1"/>
</dbReference>
<organism evidence="2 3">
    <name type="scientific">Tritrichomonas musculus</name>
    <dbReference type="NCBI Taxonomy" id="1915356"/>
    <lineage>
        <taxon>Eukaryota</taxon>
        <taxon>Metamonada</taxon>
        <taxon>Parabasalia</taxon>
        <taxon>Tritrichomonadida</taxon>
        <taxon>Tritrichomonadidae</taxon>
        <taxon>Tritrichomonas</taxon>
    </lineage>
</organism>
<dbReference type="PANTHER" id="PTHR45808:SF2">
    <property type="entry name" value="RHO GTPASE-ACTIVATING PROTEIN 68F"/>
    <property type="match status" value="1"/>
</dbReference>
<dbReference type="Gene3D" id="1.10.555.10">
    <property type="entry name" value="Rho GTPase activation protein"/>
    <property type="match status" value="1"/>
</dbReference>
<dbReference type="Proteomes" id="UP001470230">
    <property type="component" value="Unassembled WGS sequence"/>
</dbReference>
<dbReference type="Pfam" id="PF00620">
    <property type="entry name" value="RhoGAP"/>
    <property type="match status" value="1"/>
</dbReference>
<dbReference type="EMBL" id="JAPFFF010000028">
    <property type="protein sequence ID" value="KAK8847098.1"/>
    <property type="molecule type" value="Genomic_DNA"/>
</dbReference>
<feature type="domain" description="Rho-GAP" evidence="1">
    <location>
        <begin position="29"/>
        <end position="206"/>
    </location>
</feature>
<sequence length="207" mass="23711">MDDKSKRRSLTIKRGKTLAFRPALSIFGIPIDKIAVNEDGVPFFMPVIINRLLDNTTQESIFRIVGNKLTIDQLAKQACSKNFTIEENVTNYDLASFIKQWLRELPTPIITPSVINKYYNDESPKSTKKILRHLATVNRKCIAMIFSLIILISDQSSINMMTLDNLFICILPSIMQTNKDLKVDFKFEPFFNQCIDLLNVDGNDFLL</sequence>
<keyword evidence="3" id="KW-1185">Reference proteome</keyword>
<dbReference type="InterPro" id="IPR000198">
    <property type="entry name" value="RhoGAP_dom"/>
</dbReference>
<evidence type="ECO:0000259" key="1">
    <source>
        <dbReference type="PROSITE" id="PS50238"/>
    </source>
</evidence>
<evidence type="ECO:0000313" key="2">
    <source>
        <dbReference type="EMBL" id="KAK8847098.1"/>
    </source>
</evidence>
<evidence type="ECO:0000313" key="3">
    <source>
        <dbReference type="Proteomes" id="UP001470230"/>
    </source>
</evidence>
<dbReference type="PANTHER" id="PTHR45808">
    <property type="entry name" value="RHO GTPASE-ACTIVATING PROTEIN 68F"/>
    <property type="match status" value="1"/>
</dbReference>
<reference evidence="2 3" key="1">
    <citation type="submission" date="2024-04" db="EMBL/GenBank/DDBJ databases">
        <title>Tritrichomonas musculus Genome.</title>
        <authorList>
            <person name="Alves-Ferreira E."/>
            <person name="Grigg M."/>
            <person name="Lorenzi H."/>
            <person name="Galac M."/>
        </authorList>
    </citation>
    <scope>NUCLEOTIDE SEQUENCE [LARGE SCALE GENOMIC DNA]</scope>
    <source>
        <strain evidence="2 3">EAF2021</strain>
    </source>
</reference>
<proteinExistence type="predicted"/>
<dbReference type="CDD" id="cd00159">
    <property type="entry name" value="RhoGAP"/>
    <property type="match status" value="1"/>
</dbReference>
<protein>
    <recommendedName>
        <fullName evidence="1">Rho-GAP domain-containing protein</fullName>
    </recommendedName>
</protein>
<dbReference type="InterPro" id="IPR008936">
    <property type="entry name" value="Rho_GTPase_activation_prot"/>
</dbReference>
<dbReference type="SUPFAM" id="SSF48350">
    <property type="entry name" value="GTPase activation domain, GAP"/>
    <property type="match status" value="1"/>
</dbReference>
<comment type="caution">
    <text evidence="2">The sequence shown here is derived from an EMBL/GenBank/DDBJ whole genome shotgun (WGS) entry which is preliminary data.</text>
</comment>
<dbReference type="PROSITE" id="PS50238">
    <property type="entry name" value="RHOGAP"/>
    <property type="match status" value="1"/>
</dbReference>
<name>A0ABR2HHY6_9EUKA</name>